<keyword evidence="1" id="KW-0472">Membrane</keyword>
<reference evidence="3 4" key="1">
    <citation type="journal article" date="2013" name="PLoS ONE">
        <title>Predicting the Proteins of Angomonas deanei, Strigomonas culicis and Their Respective Endosymbionts Reveals New Aspects of the Trypanosomatidae Family.</title>
        <authorList>
            <person name="Motta M.C."/>
            <person name="Martins A.C."/>
            <person name="de Souza S.S."/>
            <person name="Catta-Preta C.M."/>
            <person name="Silva R."/>
            <person name="Klein C.C."/>
            <person name="de Almeida L.G."/>
            <person name="de Lima Cunha O."/>
            <person name="Ciapina L.P."/>
            <person name="Brocchi M."/>
            <person name="Colabardini A.C."/>
            <person name="de Araujo Lima B."/>
            <person name="Machado C.R."/>
            <person name="de Almeida Soares C.M."/>
            <person name="Probst C.M."/>
            <person name="de Menezes C.B."/>
            <person name="Thompson C.E."/>
            <person name="Bartholomeu D.C."/>
            <person name="Gradia D.F."/>
            <person name="Pavoni D.P."/>
            <person name="Grisard E.C."/>
            <person name="Fantinatti-Garboggini F."/>
            <person name="Marchini F.K."/>
            <person name="Rodrigues-Luiz G.F."/>
            <person name="Wagner G."/>
            <person name="Goldman G.H."/>
            <person name="Fietto J.L."/>
            <person name="Elias M.C."/>
            <person name="Goldman M.H."/>
            <person name="Sagot M.F."/>
            <person name="Pereira M."/>
            <person name="Stoco P.H."/>
            <person name="de Mendonca-Neto R.P."/>
            <person name="Teixeira S.M."/>
            <person name="Maciel T.E."/>
            <person name="de Oliveira Mendes T.A."/>
            <person name="Urmenyi T.P."/>
            <person name="de Souza W."/>
            <person name="Schenkman S."/>
            <person name="de Vasconcelos A.T."/>
        </authorList>
    </citation>
    <scope>NUCLEOTIDE SEQUENCE [LARGE SCALE GENOMIC DNA]</scope>
</reference>
<comment type="caution">
    <text evidence="3">The sequence shown here is derived from an EMBL/GenBank/DDBJ whole genome shotgun (WGS) entry which is preliminary data.</text>
</comment>
<dbReference type="Proteomes" id="UP000015354">
    <property type="component" value="Unassembled WGS sequence"/>
</dbReference>
<keyword evidence="1" id="KW-1133">Transmembrane helix</keyword>
<keyword evidence="4" id="KW-1185">Reference proteome</keyword>
<evidence type="ECO:0000313" key="2">
    <source>
        <dbReference type="EMBL" id="EPY32705.1"/>
    </source>
</evidence>
<evidence type="ECO:0000313" key="3">
    <source>
        <dbReference type="EMBL" id="EPY36741.1"/>
    </source>
</evidence>
<protein>
    <submittedName>
        <fullName evidence="3">Uncharacterized protein</fullName>
    </submittedName>
</protein>
<organism evidence="3 4">
    <name type="scientific">Strigomonas culicis</name>
    <dbReference type="NCBI Taxonomy" id="28005"/>
    <lineage>
        <taxon>Eukaryota</taxon>
        <taxon>Discoba</taxon>
        <taxon>Euglenozoa</taxon>
        <taxon>Kinetoplastea</taxon>
        <taxon>Metakinetoplastina</taxon>
        <taxon>Trypanosomatida</taxon>
        <taxon>Trypanosomatidae</taxon>
        <taxon>Strigomonadinae</taxon>
        <taxon>Strigomonas</taxon>
    </lineage>
</organism>
<dbReference type="EMBL" id="ATMH01002732">
    <property type="protein sequence ID" value="EPY32705.1"/>
    <property type="molecule type" value="Genomic_DNA"/>
</dbReference>
<dbReference type="OrthoDB" id="255969at2759"/>
<proteinExistence type="predicted"/>
<evidence type="ECO:0000313" key="4">
    <source>
        <dbReference type="Proteomes" id="UP000015354"/>
    </source>
</evidence>
<sequence>MAPFWTNVLNYTYARGFIRIPIVLIVPILFNKYVLYQFEPAFQRWNKDHNQRDIWNRLEYKVKNDAEAEAEE</sequence>
<keyword evidence="1" id="KW-0812">Transmembrane</keyword>
<name>S9WC99_9TRYP</name>
<gene>
    <name evidence="3" type="ORF">STCU_00430</name>
    <name evidence="2" type="ORF">STCU_02732</name>
</gene>
<accession>S9WC99</accession>
<reference evidence="3" key="2">
    <citation type="submission" date="2013-03" db="EMBL/GenBank/DDBJ databases">
        <authorList>
            <person name="Motta M.C.M."/>
            <person name="Martins A.C.A."/>
            <person name="Preta C.M.C.C."/>
            <person name="Silva R."/>
            <person name="de Souza S.S."/>
            <person name="Klein C.C."/>
            <person name="de Almeida L.G.P."/>
            <person name="Cunha O.L."/>
            <person name="Colabardini A.C."/>
            <person name="Lima B.A."/>
            <person name="Machado C.R."/>
            <person name="Soares C.M.A."/>
            <person name="de Menezes C.B.A."/>
            <person name="Bartolomeu D.C."/>
            <person name="Grisard E.C."/>
            <person name="Fantinatti-Garboggini F."/>
            <person name="Rodrigues-Luiz G.F."/>
            <person name="Wagner G."/>
            <person name="Goldman G.H."/>
            <person name="Fietto J.L.R."/>
            <person name="Ciapina L.P."/>
            <person name="Brocchi M."/>
            <person name="Elias M.C."/>
            <person name="Goldman M.H.S."/>
            <person name="Sagot M.-F."/>
            <person name="Pereira M."/>
            <person name="Stoco P.H."/>
            <person name="Teixeira S.M.R."/>
            <person name="de Mendonca-Neto R.P."/>
            <person name="Maciel T.E.F."/>
            <person name="Mendes T.A.O."/>
            <person name="Urmenyi T.P."/>
            <person name="Teixeira M.M.G."/>
            <person name="de Camargo E.F.P."/>
            <person name="de Sousa W."/>
            <person name="Schenkman S."/>
            <person name="de Vasconcelos A.T.R."/>
        </authorList>
    </citation>
    <scope>NUCLEOTIDE SEQUENCE</scope>
</reference>
<dbReference type="EMBL" id="ATMH01000430">
    <property type="protein sequence ID" value="EPY36741.1"/>
    <property type="molecule type" value="Genomic_DNA"/>
</dbReference>
<dbReference type="AlphaFoldDB" id="S9WC99"/>
<feature type="transmembrane region" description="Helical" evidence="1">
    <location>
        <begin position="12"/>
        <end position="30"/>
    </location>
</feature>
<evidence type="ECO:0000256" key="1">
    <source>
        <dbReference type="SAM" id="Phobius"/>
    </source>
</evidence>